<dbReference type="Pfam" id="PF05225">
    <property type="entry name" value="HTH_psq"/>
    <property type="match status" value="1"/>
</dbReference>
<dbReference type="AlphaFoldDB" id="A0A8H6QP47"/>
<dbReference type="InterPro" id="IPR009057">
    <property type="entry name" value="Homeodomain-like_sf"/>
</dbReference>
<dbReference type="InterPro" id="IPR007889">
    <property type="entry name" value="HTH_Psq"/>
</dbReference>
<sequence>MPKSSKINESYLLKACEAAQAQKKPNISKIAREYGVPYATLHDRVKKGVHSQFANKPVNKALQGYQEEALIQWIVYIHN</sequence>
<accession>A0A8H6QP47</accession>
<organism evidence="2 3">
    <name type="scientific">Aspergillus felis</name>
    <dbReference type="NCBI Taxonomy" id="1287682"/>
    <lineage>
        <taxon>Eukaryota</taxon>
        <taxon>Fungi</taxon>
        <taxon>Dikarya</taxon>
        <taxon>Ascomycota</taxon>
        <taxon>Pezizomycotina</taxon>
        <taxon>Eurotiomycetes</taxon>
        <taxon>Eurotiomycetidae</taxon>
        <taxon>Eurotiales</taxon>
        <taxon>Aspergillaceae</taxon>
        <taxon>Aspergillus</taxon>
        <taxon>Aspergillus subgen. Fumigati</taxon>
    </lineage>
</organism>
<gene>
    <name evidence="2" type="ORF">CNMCM7691_004854</name>
</gene>
<protein>
    <recommendedName>
        <fullName evidence="1">HTH psq-type domain-containing protein</fullName>
    </recommendedName>
</protein>
<comment type="caution">
    <text evidence="2">The sequence shown here is derived from an EMBL/GenBank/DDBJ whole genome shotgun (WGS) entry which is preliminary data.</text>
</comment>
<reference evidence="2" key="1">
    <citation type="submission" date="2020-06" db="EMBL/GenBank/DDBJ databases">
        <title>Draft genome sequences of strains closely related to Aspergillus parafelis and Aspergillus hiratsukae.</title>
        <authorList>
            <person name="Dos Santos R.A.C."/>
            <person name="Rivero-Menendez O."/>
            <person name="Steenwyk J.L."/>
            <person name="Mead M.E."/>
            <person name="Goldman G.H."/>
            <person name="Alastruey-Izquierdo A."/>
            <person name="Rokas A."/>
        </authorList>
    </citation>
    <scope>NUCLEOTIDE SEQUENCE</scope>
    <source>
        <strain evidence="2">CNM-CM7691</strain>
    </source>
</reference>
<evidence type="ECO:0000313" key="3">
    <source>
        <dbReference type="Proteomes" id="UP000641853"/>
    </source>
</evidence>
<evidence type="ECO:0000313" key="2">
    <source>
        <dbReference type="EMBL" id="KAF7177120.1"/>
    </source>
</evidence>
<feature type="domain" description="HTH psq-type" evidence="1">
    <location>
        <begin position="27"/>
        <end position="48"/>
    </location>
</feature>
<dbReference type="SUPFAM" id="SSF46689">
    <property type="entry name" value="Homeodomain-like"/>
    <property type="match status" value="1"/>
</dbReference>
<dbReference type="Gene3D" id="1.10.10.60">
    <property type="entry name" value="Homeodomain-like"/>
    <property type="match status" value="1"/>
</dbReference>
<name>A0A8H6QP47_9EURO</name>
<dbReference type="Proteomes" id="UP000641853">
    <property type="component" value="Unassembled WGS sequence"/>
</dbReference>
<dbReference type="GO" id="GO:0003677">
    <property type="term" value="F:DNA binding"/>
    <property type="evidence" value="ECO:0007669"/>
    <property type="project" value="InterPro"/>
</dbReference>
<dbReference type="EMBL" id="JACBAG010001902">
    <property type="protein sequence ID" value="KAF7177120.1"/>
    <property type="molecule type" value="Genomic_DNA"/>
</dbReference>
<proteinExistence type="predicted"/>
<keyword evidence="3" id="KW-1185">Reference proteome</keyword>
<evidence type="ECO:0000259" key="1">
    <source>
        <dbReference type="Pfam" id="PF05225"/>
    </source>
</evidence>